<dbReference type="Proteomes" id="UP000032142">
    <property type="component" value="Unassembled WGS sequence"/>
</dbReference>
<dbReference type="InterPro" id="IPR003675">
    <property type="entry name" value="Rce1/LyrA-like_dom"/>
</dbReference>
<dbReference type="Pfam" id="PF02517">
    <property type="entry name" value="Rce1-like"/>
    <property type="match status" value="1"/>
</dbReference>
<name>A0A0B0NTL0_GOSAR</name>
<feature type="region of interest" description="Disordered" evidence="1">
    <location>
        <begin position="59"/>
        <end position="112"/>
    </location>
</feature>
<dbReference type="PANTHER" id="PTHR43592:SF7">
    <property type="entry name" value="CAAX AMINO TERMINAL PROTEASE FAMILY PROTEIN"/>
    <property type="match status" value="1"/>
</dbReference>
<reference evidence="5" key="1">
    <citation type="submission" date="2014-09" db="EMBL/GenBank/DDBJ databases">
        <authorList>
            <person name="Mudge J."/>
            <person name="Ramaraj T."/>
            <person name="Lindquist I.E."/>
            <person name="Bharti A.K."/>
            <person name="Sundararajan A."/>
            <person name="Cameron C.T."/>
            <person name="Woodward J.E."/>
            <person name="May G.D."/>
            <person name="Brubaker C."/>
            <person name="Broadhvest J."/>
            <person name="Wilkins T.A."/>
        </authorList>
    </citation>
    <scope>NUCLEOTIDE SEQUENCE</scope>
    <source>
        <strain evidence="5">cv. AKA8401</strain>
    </source>
</reference>
<dbReference type="PANTHER" id="PTHR43592">
    <property type="entry name" value="CAAX AMINO TERMINAL PROTEASE"/>
    <property type="match status" value="1"/>
</dbReference>
<organism evidence="4 5">
    <name type="scientific">Gossypium arboreum</name>
    <name type="common">Tree cotton</name>
    <name type="synonym">Gossypium nanking</name>
    <dbReference type="NCBI Taxonomy" id="29729"/>
    <lineage>
        <taxon>Eukaryota</taxon>
        <taxon>Viridiplantae</taxon>
        <taxon>Streptophyta</taxon>
        <taxon>Embryophyta</taxon>
        <taxon>Tracheophyta</taxon>
        <taxon>Spermatophyta</taxon>
        <taxon>Magnoliopsida</taxon>
        <taxon>eudicotyledons</taxon>
        <taxon>Gunneridae</taxon>
        <taxon>Pentapetalae</taxon>
        <taxon>rosids</taxon>
        <taxon>malvids</taxon>
        <taxon>Malvales</taxon>
        <taxon>Malvaceae</taxon>
        <taxon>Malvoideae</taxon>
        <taxon>Gossypium</taxon>
    </lineage>
</organism>
<feature type="transmembrane region" description="Helical" evidence="2">
    <location>
        <begin position="124"/>
        <end position="142"/>
    </location>
</feature>
<feature type="transmembrane region" description="Helical" evidence="2">
    <location>
        <begin position="266"/>
        <end position="290"/>
    </location>
</feature>
<evidence type="ECO:0000256" key="1">
    <source>
        <dbReference type="SAM" id="MobiDB-lite"/>
    </source>
</evidence>
<dbReference type="GO" id="GO:0004175">
    <property type="term" value="F:endopeptidase activity"/>
    <property type="evidence" value="ECO:0007669"/>
    <property type="project" value="UniProtKB-ARBA"/>
</dbReference>
<feature type="transmembrane region" description="Helical" evidence="2">
    <location>
        <begin position="180"/>
        <end position="197"/>
    </location>
</feature>
<accession>A0A0B0NTL0</accession>
<feature type="transmembrane region" description="Helical" evidence="2">
    <location>
        <begin position="203"/>
        <end position="221"/>
    </location>
</feature>
<keyword evidence="2" id="KW-0812">Transmembrane</keyword>
<feature type="domain" description="CAAX prenyl protease 2/Lysostaphin resistance protein A-like" evidence="3">
    <location>
        <begin position="246"/>
        <end position="332"/>
    </location>
</feature>
<evidence type="ECO:0000259" key="3">
    <source>
        <dbReference type="Pfam" id="PF02517"/>
    </source>
</evidence>
<dbReference type="AlphaFoldDB" id="A0A0B0NTL0"/>
<sequence>MNSGSDSLKGASTLILKLEPAMGLLTINCGMFVRYYGIKELSPRNSIISTKFSARAFASRKPMKKSRREGRPSKSFTLQTKETLPEDINGLADMHPSKDGNTNNGKSVDSTPPDIISIPSRSTVLQACTITSGLIAALGLIIRQFNMIKSPNQYRMLGRWKDYPFLTAPRKYHWKKLHKVLALALLVEWHSVVWSAVGFELWHLELITGLVLIISSCRYILLKTWRYFAESSDTANKQILSSLQPYDYLVVAFLPGMSEELLFRGALLPVLGFDWKSVIVVSTLFGVLHLGNGRKYSFAVWATFVGIVYGYATIMSSSVIVPMASHALNNLVGGLLWRYTSKSLE</sequence>
<feature type="transmembrane region" description="Helical" evidence="2">
    <location>
        <begin position="296"/>
        <end position="314"/>
    </location>
</feature>
<proteinExistence type="predicted"/>
<evidence type="ECO:0000313" key="5">
    <source>
        <dbReference type="Proteomes" id="UP000032142"/>
    </source>
</evidence>
<feature type="compositionally biased region" description="Polar residues" evidence="1">
    <location>
        <begin position="99"/>
        <end position="110"/>
    </location>
</feature>
<evidence type="ECO:0000256" key="2">
    <source>
        <dbReference type="SAM" id="Phobius"/>
    </source>
</evidence>
<keyword evidence="2" id="KW-1133">Transmembrane helix</keyword>
<keyword evidence="2" id="KW-0472">Membrane</keyword>
<dbReference type="EMBL" id="KN409133">
    <property type="protein sequence ID" value="KHG17828.1"/>
    <property type="molecule type" value="Genomic_DNA"/>
</dbReference>
<dbReference type="GO" id="GO:0080120">
    <property type="term" value="P:CAAX-box protein maturation"/>
    <property type="evidence" value="ECO:0007669"/>
    <property type="project" value="UniProtKB-ARBA"/>
</dbReference>
<gene>
    <name evidence="4" type="ORF">F383_21618</name>
</gene>
<protein>
    <submittedName>
        <fullName evidence="4">Putative yyaK</fullName>
    </submittedName>
</protein>
<evidence type="ECO:0000313" key="4">
    <source>
        <dbReference type="EMBL" id="KHG17828.1"/>
    </source>
</evidence>
<keyword evidence="5" id="KW-1185">Reference proteome</keyword>